<keyword evidence="2" id="KW-1185">Reference proteome</keyword>
<evidence type="ECO:0000313" key="2">
    <source>
        <dbReference type="Proteomes" id="UP001195914"/>
    </source>
</evidence>
<organism evidence="1 2">
    <name type="scientific">Babesia divergens</name>
    <dbReference type="NCBI Taxonomy" id="32595"/>
    <lineage>
        <taxon>Eukaryota</taxon>
        <taxon>Sar</taxon>
        <taxon>Alveolata</taxon>
        <taxon>Apicomplexa</taxon>
        <taxon>Aconoidasida</taxon>
        <taxon>Piroplasmida</taxon>
        <taxon>Babesiidae</taxon>
        <taxon>Babesia</taxon>
    </lineage>
</organism>
<sequence length="597" mass="67466">MLKTCLAGTSTFQSMNVHLFRRSMHTQSSCSDVEGLLYKVRRPCAPRLCETPSHTGHARVKDANGVYSQLSSTQRKSVRAFGTLSVDSGNKPSVSGRHGSVPKASKKAASALEEKQTDANIVLRKPIPRNFIRDTFLPHLEHNVAYNAHKFPPSVVLQIAIAYSKLPAFIRQRAIEDSIIETFIDRMVDYSAADCVQILNTSLQLQGLRNLKVYSAILKRLKDKHVFGSITVLNRLGIVRSISRILQRAQIVQGDSGPVPLDVEMLDVKQYRSSILKPWSLVTTGLRSSELKKLCSDLVDFGGDSLLPQLEFEMQSLDSYELSDILGVLGERTERDSAKLDFPIIAILMQRIIALNNETPLVNKLANVCSLCRLQVSHEQYLELVISDLNDPLKVNNIFHRHLARALWAFSRFQVLDRVFDALIPHIERNAIYFEPSSMVRLAQLYKAELDIGVVAKPMLERLRDVIVTNALHALSRVDKFTPKDLVFFYSGLCYFQLLPNRSDFESFISGRSSGVLKYRESEPQDFDAHLQAKGRTRTHFLESVIAAMERVENDFDLSEIQRVVFITKSMEHAKFALDHLPRSWSRVVEESGDEIL</sequence>
<comment type="caution">
    <text evidence="1">The sequence shown here is derived from an EMBL/GenBank/DDBJ whole genome shotgun (WGS) entry which is preliminary data.</text>
</comment>
<accession>A0AAD9LFA3</accession>
<dbReference type="EMBL" id="JAHBMH010000073">
    <property type="protein sequence ID" value="KAK1933412.1"/>
    <property type="molecule type" value="Genomic_DNA"/>
</dbReference>
<name>A0AAD9LFA3_BABDI</name>
<dbReference type="Proteomes" id="UP001195914">
    <property type="component" value="Unassembled WGS sequence"/>
</dbReference>
<dbReference type="AlphaFoldDB" id="A0AAD9LFA3"/>
<reference evidence="1" key="2">
    <citation type="submission" date="2021-05" db="EMBL/GenBank/DDBJ databases">
        <authorList>
            <person name="Pain A."/>
        </authorList>
    </citation>
    <scope>NUCLEOTIDE SEQUENCE</scope>
    <source>
        <strain evidence="1">1802A</strain>
    </source>
</reference>
<gene>
    <name evidence="1" type="ORF">X943_003542</name>
</gene>
<evidence type="ECO:0000313" key="1">
    <source>
        <dbReference type="EMBL" id="KAK1933412.1"/>
    </source>
</evidence>
<reference evidence="1" key="1">
    <citation type="journal article" date="2014" name="Nucleic Acids Res.">
        <title>The evolutionary dynamics of variant antigen genes in Babesia reveal a history of genomic innovation underlying host-parasite interaction.</title>
        <authorList>
            <person name="Jackson A.P."/>
            <person name="Otto T.D."/>
            <person name="Darby A."/>
            <person name="Ramaprasad A."/>
            <person name="Xia D."/>
            <person name="Echaide I.E."/>
            <person name="Farber M."/>
            <person name="Gahlot S."/>
            <person name="Gamble J."/>
            <person name="Gupta D."/>
            <person name="Gupta Y."/>
            <person name="Jackson L."/>
            <person name="Malandrin L."/>
            <person name="Malas T.B."/>
            <person name="Moussa E."/>
            <person name="Nair M."/>
            <person name="Reid A.J."/>
            <person name="Sanders M."/>
            <person name="Sharma J."/>
            <person name="Tracey A."/>
            <person name="Quail M.A."/>
            <person name="Weir W."/>
            <person name="Wastling J.M."/>
            <person name="Hall N."/>
            <person name="Willadsen P."/>
            <person name="Lingelbach K."/>
            <person name="Shiels B."/>
            <person name="Tait A."/>
            <person name="Berriman M."/>
            <person name="Allred D.R."/>
            <person name="Pain A."/>
        </authorList>
    </citation>
    <scope>NUCLEOTIDE SEQUENCE</scope>
    <source>
        <strain evidence="1">1802A</strain>
    </source>
</reference>
<proteinExistence type="predicted"/>
<protein>
    <submittedName>
        <fullName evidence="1">Uncharacterized protein</fullName>
    </submittedName>
</protein>